<keyword evidence="2" id="KW-1185">Reference proteome</keyword>
<accession>A0A9Q1Q7S7</accession>
<comment type="caution">
    <text evidence="1">The sequence shown here is derived from an EMBL/GenBank/DDBJ whole genome shotgun (WGS) entry which is preliminary data.</text>
</comment>
<organism evidence="1 2">
    <name type="scientific">Carnegiea gigantea</name>
    <dbReference type="NCBI Taxonomy" id="171969"/>
    <lineage>
        <taxon>Eukaryota</taxon>
        <taxon>Viridiplantae</taxon>
        <taxon>Streptophyta</taxon>
        <taxon>Embryophyta</taxon>
        <taxon>Tracheophyta</taxon>
        <taxon>Spermatophyta</taxon>
        <taxon>Magnoliopsida</taxon>
        <taxon>eudicotyledons</taxon>
        <taxon>Gunneridae</taxon>
        <taxon>Pentapetalae</taxon>
        <taxon>Caryophyllales</taxon>
        <taxon>Cactineae</taxon>
        <taxon>Cactaceae</taxon>
        <taxon>Cactoideae</taxon>
        <taxon>Echinocereeae</taxon>
        <taxon>Carnegiea</taxon>
    </lineage>
</organism>
<dbReference type="AlphaFoldDB" id="A0A9Q1Q7S7"/>
<dbReference type="EMBL" id="JAKOGI010000695">
    <property type="protein sequence ID" value="KAJ8431341.1"/>
    <property type="molecule type" value="Genomic_DNA"/>
</dbReference>
<proteinExistence type="predicted"/>
<evidence type="ECO:0000313" key="1">
    <source>
        <dbReference type="EMBL" id="KAJ8431341.1"/>
    </source>
</evidence>
<name>A0A9Q1Q7S7_9CARY</name>
<dbReference type="Proteomes" id="UP001153076">
    <property type="component" value="Unassembled WGS sequence"/>
</dbReference>
<gene>
    <name evidence="1" type="ORF">Cgig2_033183</name>
</gene>
<evidence type="ECO:0000313" key="2">
    <source>
        <dbReference type="Proteomes" id="UP001153076"/>
    </source>
</evidence>
<sequence>MSSEIDIPQMPPMFDDSNTSEKSELSEFYQYQSFYAFSVYGKVDCAVSLNLKQDMHKVFFLLPRIRLITTIIRTTQVVFNYPFEECIKLFGKLAQLFFQTVHSIYPTEPWYEITHCKCTQKLPKRIQKHHKIATPIFAVFPSKGCLTYHIIY</sequence>
<reference evidence="1" key="1">
    <citation type="submission" date="2022-04" db="EMBL/GenBank/DDBJ databases">
        <title>Carnegiea gigantea Genome sequencing and assembly v2.</title>
        <authorList>
            <person name="Copetti D."/>
            <person name="Sanderson M.J."/>
            <person name="Burquez A."/>
            <person name="Wojciechowski M.F."/>
        </authorList>
    </citation>
    <scope>NUCLEOTIDE SEQUENCE</scope>
    <source>
        <strain evidence="1">SGP5-SGP5p</strain>
        <tissue evidence="1">Aerial part</tissue>
    </source>
</reference>
<protein>
    <submittedName>
        <fullName evidence="1">Uncharacterized protein</fullName>
    </submittedName>
</protein>